<evidence type="ECO:0000313" key="1">
    <source>
        <dbReference type="EMBL" id="KAJ3497364.1"/>
    </source>
</evidence>
<keyword evidence="2" id="KW-1185">Reference proteome</keyword>
<dbReference type="Proteomes" id="UP001148737">
    <property type="component" value="Unassembled WGS sequence"/>
</dbReference>
<accession>A0ACC1R2G6</accession>
<sequence length="723" mass="80925">MDASYDGILFQVDVPVRVFAATYNDLRSVVYFDFFGKPAQINIPAAIQVNKSPVYELFRGRLHSLSRALASKSIFYTASKFTFFAMQIENILKDFMLDIPPPPPPLADIHGRFPLESFFCMDLLQFTLTEGRAGNTCVIQETSWLELVPATDYSSQIPRGLPSISSIPLRVVPIRCGVNRISGSIILEMGHHVAQVGPKTYTYVCLRNIGGGFLSEADQRAFAFQLRKLKLIERAYRALIFEESRSICIPIIQTYIYHEFGGRAPALPVGAMFDEMPGLVPLRCMTPPWETLRKWVLQICKTVEWLIEKKIGWGGSFAYMDSRKGQALLDAVVVDAFGKPWLIEGFTDSRNWGLVNDQTSVQMLRSEFSLIGPLSKMAEDLYIHGGKIVGNHVEIVFELKAEIFCLSVPPVRKNTKPFNFSQTCNSLVEAVLMSASFSSYFAENGEAKIRHLLLRIPKHELLQSHPGPSEARHYSCVKYYFHHGLRRCELHPGDDGKALFQLCRNVALDDVQANDLDDQNFANMLLTADIPTVPAGEIFITPSTMISATRIHGEVRGQNDLVYHCIAARNVSYQGARRWNCPERRQIIARQQLQLACAANPSEGCNIHVPDLLAYFYDDNLGRDLLAQQACIMGGLLWGGEYGPAEDARLLIDSLVIDRQGDPWLVDGFGTTYHEDVVQNDKIALLLLYDAMRLESMEPTDVSEEEDGASTPDCAPPSFDSGE</sequence>
<name>A0ACC1R2G6_9HYPO</name>
<protein>
    <submittedName>
        <fullName evidence="1">Uncharacterized protein</fullName>
    </submittedName>
</protein>
<comment type="caution">
    <text evidence="1">The sequence shown here is derived from an EMBL/GenBank/DDBJ whole genome shotgun (WGS) entry which is preliminary data.</text>
</comment>
<dbReference type="EMBL" id="JANAKD010000116">
    <property type="protein sequence ID" value="KAJ3497364.1"/>
    <property type="molecule type" value="Genomic_DNA"/>
</dbReference>
<proteinExistence type="predicted"/>
<gene>
    <name evidence="1" type="ORF">NLG97_g1963</name>
</gene>
<evidence type="ECO:0000313" key="2">
    <source>
        <dbReference type="Proteomes" id="UP001148737"/>
    </source>
</evidence>
<organism evidence="1 2">
    <name type="scientific">Lecanicillium saksenae</name>
    <dbReference type="NCBI Taxonomy" id="468837"/>
    <lineage>
        <taxon>Eukaryota</taxon>
        <taxon>Fungi</taxon>
        <taxon>Dikarya</taxon>
        <taxon>Ascomycota</taxon>
        <taxon>Pezizomycotina</taxon>
        <taxon>Sordariomycetes</taxon>
        <taxon>Hypocreomycetidae</taxon>
        <taxon>Hypocreales</taxon>
        <taxon>Cordycipitaceae</taxon>
        <taxon>Lecanicillium</taxon>
    </lineage>
</organism>
<reference evidence="1" key="1">
    <citation type="submission" date="2022-07" db="EMBL/GenBank/DDBJ databases">
        <title>Genome Sequence of Lecanicillium saksenae.</title>
        <authorList>
            <person name="Buettner E."/>
        </authorList>
    </citation>
    <scope>NUCLEOTIDE SEQUENCE</scope>
    <source>
        <strain evidence="1">VT-O1</strain>
    </source>
</reference>